<keyword evidence="6" id="KW-1185">Reference proteome</keyword>
<dbReference type="PANTHER" id="PTHR43309">
    <property type="entry name" value="5-OXOPROLINASE SUBUNIT C"/>
    <property type="match status" value="1"/>
</dbReference>
<organism evidence="5 6">
    <name type="scientific">Lentibacillus populi</name>
    <dbReference type="NCBI Taxonomy" id="1827502"/>
    <lineage>
        <taxon>Bacteria</taxon>
        <taxon>Bacillati</taxon>
        <taxon>Bacillota</taxon>
        <taxon>Bacilli</taxon>
        <taxon>Bacillales</taxon>
        <taxon>Bacillaceae</taxon>
        <taxon>Lentibacillus</taxon>
    </lineage>
</organism>
<dbReference type="InterPro" id="IPR003778">
    <property type="entry name" value="CT_A_B"/>
</dbReference>
<comment type="caution">
    <text evidence="5">The sequence shown here is derived from an EMBL/GenBank/DDBJ whole genome shotgun (WGS) entry which is preliminary data.</text>
</comment>
<accession>A0A9W5U2J6</accession>
<dbReference type="GO" id="GO:0005524">
    <property type="term" value="F:ATP binding"/>
    <property type="evidence" value="ECO:0007669"/>
    <property type="project" value="UniProtKB-KW"/>
</dbReference>
<dbReference type="NCBIfam" id="TIGR00724">
    <property type="entry name" value="urea_amlyse_rel"/>
    <property type="match status" value="1"/>
</dbReference>
<sequence length="317" mass="34843">MASQKILHVHKPGILTTFQDMGRTGHQRFGVPVSGAMDTFALQIANILVGNKRDEACLEITLIGPELEAYQPVTLVITGADIQPAINGKRIRMWRSFHMEKGDRLTFGKPQSGVRAYIAVAGGFDVPAVFGSKSTDLNSGFGKIIEKGEIIYGHHTECCKGFGYSSQSVPIYEKSIEVAVIEGPHTEQFSKQDRQQFFQLSFTVGANSNRMGYRLQADNDAITTAGEIWSDAIPFGGIQIPPNGQPIILLADRQTTGGYPRIGTVISSDLPKIAQLPPQGKIRFYPISVEEAQQRAIRMESILFCLEKFRAGLEVEK</sequence>
<protein>
    <submittedName>
        <fullName evidence="5">Urea carboxylase</fullName>
    </submittedName>
</protein>
<keyword evidence="3" id="KW-0067">ATP-binding</keyword>
<dbReference type="EMBL" id="BMJD01000058">
    <property type="protein sequence ID" value="GGB60146.1"/>
    <property type="molecule type" value="Genomic_DNA"/>
</dbReference>
<evidence type="ECO:0000313" key="6">
    <source>
        <dbReference type="Proteomes" id="UP000621492"/>
    </source>
</evidence>
<feature type="domain" description="Carboxyltransferase" evidence="4">
    <location>
        <begin position="28"/>
        <end position="302"/>
    </location>
</feature>
<keyword evidence="1" id="KW-0547">Nucleotide-binding</keyword>
<dbReference type="SMART" id="SM00797">
    <property type="entry name" value="AHS2"/>
    <property type="match status" value="1"/>
</dbReference>
<dbReference type="RefSeq" id="WP_188725831.1">
    <property type="nucleotide sequence ID" value="NZ_BMJD01000058.1"/>
</dbReference>
<dbReference type="Pfam" id="PF02626">
    <property type="entry name" value="CT_A_B"/>
    <property type="match status" value="1"/>
</dbReference>
<evidence type="ECO:0000259" key="4">
    <source>
        <dbReference type="SMART" id="SM00797"/>
    </source>
</evidence>
<dbReference type="AlphaFoldDB" id="A0A9W5U2J6"/>
<dbReference type="GO" id="GO:0016787">
    <property type="term" value="F:hydrolase activity"/>
    <property type="evidence" value="ECO:0007669"/>
    <property type="project" value="UniProtKB-KW"/>
</dbReference>
<keyword evidence="2" id="KW-0378">Hydrolase</keyword>
<dbReference type="PANTHER" id="PTHR43309:SF5">
    <property type="entry name" value="5-OXOPROLINASE SUBUNIT C"/>
    <property type="match status" value="1"/>
</dbReference>
<dbReference type="InterPro" id="IPR052708">
    <property type="entry name" value="PxpC"/>
</dbReference>
<evidence type="ECO:0000256" key="2">
    <source>
        <dbReference type="ARBA" id="ARBA00022801"/>
    </source>
</evidence>
<reference evidence="5" key="2">
    <citation type="submission" date="2020-09" db="EMBL/GenBank/DDBJ databases">
        <authorList>
            <person name="Sun Q."/>
            <person name="Zhou Y."/>
        </authorList>
    </citation>
    <scope>NUCLEOTIDE SEQUENCE</scope>
    <source>
        <strain evidence="5">CGMCC 1.15454</strain>
    </source>
</reference>
<proteinExistence type="predicted"/>
<gene>
    <name evidence="5" type="ORF">GCM10011409_41940</name>
</gene>
<evidence type="ECO:0000313" key="5">
    <source>
        <dbReference type="EMBL" id="GGB60146.1"/>
    </source>
</evidence>
<reference evidence="5" key="1">
    <citation type="journal article" date="2014" name="Int. J. Syst. Evol. Microbiol.">
        <title>Complete genome sequence of Corynebacterium casei LMG S-19264T (=DSM 44701T), isolated from a smear-ripened cheese.</title>
        <authorList>
            <consortium name="US DOE Joint Genome Institute (JGI-PGF)"/>
            <person name="Walter F."/>
            <person name="Albersmeier A."/>
            <person name="Kalinowski J."/>
            <person name="Ruckert C."/>
        </authorList>
    </citation>
    <scope>NUCLEOTIDE SEQUENCE</scope>
    <source>
        <strain evidence="5">CGMCC 1.15454</strain>
    </source>
</reference>
<dbReference type="Proteomes" id="UP000621492">
    <property type="component" value="Unassembled WGS sequence"/>
</dbReference>
<dbReference type="InterPro" id="IPR029000">
    <property type="entry name" value="Cyclophilin-like_dom_sf"/>
</dbReference>
<dbReference type="SUPFAM" id="SSF50891">
    <property type="entry name" value="Cyclophilin-like"/>
    <property type="match status" value="1"/>
</dbReference>
<name>A0A9W5U2J6_9BACI</name>
<dbReference type="Gene3D" id="2.40.100.10">
    <property type="entry name" value="Cyclophilin-like"/>
    <property type="match status" value="1"/>
</dbReference>
<evidence type="ECO:0000256" key="3">
    <source>
        <dbReference type="ARBA" id="ARBA00022840"/>
    </source>
</evidence>
<evidence type="ECO:0000256" key="1">
    <source>
        <dbReference type="ARBA" id="ARBA00022741"/>
    </source>
</evidence>